<evidence type="ECO:0000256" key="2">
    <source>
        <dbReference type="SAM" id="SignalP"/>
    </source>
</evidence>
<dbReference type="PROSITE" id="PS51257">
    <property type="entry name" value="PROKAR_LIPOPROTEIN"/>
    <property type="match status" value="1"/>
</dbReference>
<dbReference type="EMBL" id="AP018112">
    <property type="protein sequence ID" value="BAX61796.1"/>
    <property type="molecule type" value="Genomic_DNA"/>
</dbReference>
<feature type="signal peptide" evidence="2">
    <location>
        <begin position="1"/>
        <end position="20"/>
    </location>
</feature>
<dbReference type="Proteomes" id="UP000218432">
    <property type="component" value="Chromosome 2"/>
</dbReference>
<organism evidence="3 4">
    <name type="scientific">Burkholderia stabilis</name>
    <dbReference type="NCBI Taxonomy" id="95485"/>
    <lineage>
        <taxon>Bacteria</taxon>
        <taxon>Pseudomonadati</taxon>
        <taxon>Pseudomonadota</taxon>
        <taxon>Betaproteobacteria</taxon>
        <taxon>Burkholderiales</taxon>
        <taxon>Burkholderiaceae</taxon>
        <taxon>Burkholderia</taxon>
        <taxon>Burkholderia cepacia complex</taxon>
    </lineage>
</organism>
<feature type="region of interest" description="Disordered" evidence="1">
    <location>
        <begin position="25"/>
        <end position="57"/>
    </location>
</feature>
<dbReference type="AlphaFoldDB" id="A0A1Y1BRU2"/>
<evidence type="ECO:0008006" key="5">
    <source>
        <dbReference type="Google" id="ProtNLM"/>
    </source>
</evidence>
<evidence type="ECO:0000313" key="4">
    <source>
        <dbReference type="Proteomes" id="UP000218432"/>
    </source>
</evidence>
<accession>A0A1Y1BRU2</accession>
<evidence type="ECO:0000313" key="3">
    <source>
        <dbReference type="EMBL" id="BAX61796.1"/>
    </source>
</evidence>
<gene>
    <name evidence="3" type="ORF">BSFP_046630</name>
</gene>
<sequence>MKSATLAAALIAALMLVLSAGCTQPGSGTSQGPGMSRYGGGSGGSGGSGGGGGGGGY</sequence>
<proteinExistence type="predicted"/>
<keyword evidence="2" id="KW-0732">Signal</keyword>
<reference evidence="3 4" key="1">
    <citation type="journal article" date="2017" name="Genome Announc.">
        <title>Complete Genome Sequence of Burkholderia stabilis FERMP-21014.</title>
        <authorList>
            <person name="Konishi K."/>
            <person name="Kumagai T."/>
            <person name="Sakasegawa S."/>
            <person name="Tamura T."/>
        </authorList>
    </citation>
    <scope>NUCLEOTIDE SEQUENCE [LARGE SCALE GENOMIC DNA]</scope>
    <source>
        <strain evidence="3 4">FERMP-21014</strain>
    </source>
</reference>
<evidence type="ECO:0000256" key="1">
    <source>
        <dbReference type="SAM" id="MobiDB-lite"/>
    </source>
</evidence>
<feature type="compositionally biased region" description="Gly residues" evidence="1">
    <location>
        <begin position="37"/>
        <end position="57"/>
    </location>
</feature>
<feature type="chain" id="PRO_5012033365" description="Lipoprotein" evidence="2">
    <location>
        <begin position="21"/>
        <end position="57"/>
    </location>
</feature>
<protein>
    <recommendedName>
        <fullName evidence="5">Lipoprotein</fullName>
    </recommendedName>
</protein>
<name>A0A1Y1BRU2_9BURK</name>